<feature type="transmembrane region" description="Helical" evidence="1">
    <location>
        <begin position="315"/>
        <end position="331"/>
    </location>
</feature>
<reference evidence="2 3" key="1">
    <citation type="journal article" date="2016" name="Nat. Commun.">
        <title>Thousands of microbial genomes shed light on interconnected biogeochemical processes in an aquifer system.</title>
        <authorList>
            <person name="Anantharaman K."/>
            <person name="Brown C.T."/>
            <person name="Hug L.A."/>
            <person name="Sharon I."/>
            <person name="Castelle C.J."/>
            <person name="Probst A.J."/>
            <person name="Thomas B.C."/>
            <person name="Singh A."/>
            <person name="Wilkins M.J."/>
            <person name="Karaoz U."/>
            <person name="Brodie E.L."/>
            <person name="Williams K.H."/>
            <person name="Hubbard S.S."/>
            <person name="Banfield J.F."/>
        </authorList>
    </citation>
    <scope>NUCLEOTIDE SEQUENCE [LARGE SCALE GENOMIC DNA]</scope>
</reference>
<feature type="transmembrane region" description="Helical" evidence="1">
    <location>
        <begin position="204"/>
        <end position="223"/>
    </location>
</feature>
<name>A0A1F8AZV8_9BACT</name>
<gene>
    <name evidence="2" type="ORF">A3E46_00880</name>
</gene>
<protein>
    <recommendedName>
        <fullName evidence="4">Glycosyltransferase RgtA/B/C/D-like domain-containing protein</fullName>
    </recommendedName>
</protein>
<feature type="transmembrane region" description="Helical" evidence="1">
    <location>
        <begin position="117"/>
        <end position="132"/>
    </location>
</feature>
<evidence type="ECO:0000313" key="2">
    <source>
        <dbReference type="EMBL" id="OGM57256.1"/>
    </source>
</evidence>
<feature type="transmembrane region" description="Helical" evidence="1">
    <location>
        <begin position="235"/>
        <end position="257"/>
    </location>
</feature>
<feature type="transmembrane region" description="Helical" evidence="1">
    <location>
        <begin position="89"/>
        <end position="110"/>
    </location>
</feature>
<dbReference type="Proteomes" id="UP000178313">
    <property type="component" value="Unassembled WGS sequence"/>
</dbReference>
<feature type="transmembrane region" description="Helical" evidence="1">
    <location>
        <begin position="269"/>
        <end position="286"/>
    </location>
</feature>
<accession>A0A1F8AZV8</accession>
<keyword evidence="1" id="KW-0472">Membrane</keyword>
<dbReference type="AlphaFoldDB" id="A0A1F8AZV8"/>
<keyword evidence="1" id="KW-0812">Transmembrane</keyword>
<evidence type="ECO:0000313" key="3">
    <source>
        <dbReference type="Proteomes" id="UP000178313"/>
    </source>
</evidence>
<dbReference type="STRING" id="1802513.A3E46_00880"/>
<feature type="transmembrane region" description="Helical" evidence="1">
    <location>
        <begin position="7"/>
        <end position="27"/>
    </location>
</feature>
<feature type="transmembrane region" description="Helical" evidence="1">
    <location>
        <begin position="338"/>
        <end position="355"/>
    </location>
</feature>
<organism evidence="2 3">
    <name type="scientific">Candidatus Woesebacteria bacterium RIFCSPHIGHO2_12_FULL_46_16</name>
    <dbReference type="NCBI Taxonomy" id="1802513"/>
    <lineage>
        <taxon>Bacteria</taxon>
        <taxon>Candidatus Woeseibacteriota</taxon>
    </lineage>
</organism>
<comment type="caution">
    <text evidence="2">The sequence shown here is derived from an EMBL/GenBank/DDBJ whole genome shotgun (WGS) entry which is preliminary data.</text>
</comment>
<evidence type="ECO:0008006" key="4">
    <source>
        <dbReference type="Google" id="ProtNLM"/>
    </source>
</evidence>
<sequence length="477" mass="54362">MTLGLNRLAKIIIFVLFTLLLLFSRFYNLDKTARFVWDESSDLVRMRQIYQDKNLTLIGPISEDGNKVFGSISYYMFLPFAILGNFDPISPVIGAAFWGVLTVGLLAYLVFKVNKKILYLALPVLILWYPLVETGRWAWNPNLIPFWVSLSLIFLLRKGDFSKFVSGLFMGLALHLHYLSIFAGAGLAAVLFFKGLKEKKFNDFLAFFSGMVVSLLPFVIFDLSHPPGLFLSRILYFNYLGGSQEGASLLSNGILVVSETFKYFTQSELLKYLLLALTVVLIFWDLKVRSKALPYIAVFVFQLLGVTMVKNFYPHYILAALPFFVLYLIYPRKRAGKIFSYLSLAVILVSSIISFPKQITKVTWEGNIAATRQIAGIIEEEVRRGDLKNVNLAVLASEDPNIYGRRYRDLLLLKGVNLRTKEEYQITDALFVITTANSEALRADPGYEMNYFRNGPLVESWEVPDSEWKVFLFSRPI</sequence>
<keyword evidence="1" id="KW-1133">Transmembrane helix</keyword>
<dbReference type="EMBL" id="MGGZ01000015">
    <property type="protein sequence ID" value="OGM57256.1"/>
    <property type="molecule type" value="Genomic_DNA"/>
</dbReference>
<proteinExistence type="predicted"/>
<evidence type="ECO:0000256" key="1">
    <source>
        <dbReference type="SAM" id="Phobius"/>
    </source>
</evidence>
<feature type="transmembrane region" description="Helical" evidence="1">
    <location>
        <begin position="168"/>
        <end position="192"/>
    </location>
</feature>